<accession>A0A518E0K2</accession>
<dbReference type="Proteomes" id="UP000317648">
    <property type="component" value="Chromosome"/>
</dbReference>
<proteinExistence type="predicted"/>
<keyword evidence="2" id="KW-1185">Reference proteome</keyword>
<evidence type="ECO:0000313" key="1">
    <source>
        <dbReference type="EMBL" id="QDU97609.1"/>
    </source>
</evidence>
<protein>
    <submittedName>
        <fullName evidence="1">Uncharacterized protein</fullName>
    </submittedName>
</protein>
<dbReference type="EMBL" id="CP036433">
    <property type="protein sequence ID" value="QDU97609.1"/>
    <property type="molecule type" value="Genomic_DNA"/>
</dbReference>
<gene>
    <name evidence="1" type="ORF">Pla8534_54590</name>
</gene>
<dbReference type="KEGG" id="lcre:Pla8534_54590"/>
<evidence type="ECO:0000313" key="2">
    <source>
        <dbReference type="Proteomes" id="UP000317648"/>
    </source>
</evidence>
<dbReference type="AlphaFoldDB" id="A0A518E0K2"/>
<sequence length="501" mass="54320">MEIAGQLINRKTAVETTHPFTRLQGRNFVMSFASSSTILDAADTILVTPVDRFFRKFSKGLAILLLGLLSQTSEAAEKVLLKATPQEGSCLTVRMAVETEGELRLNADGKKVRQTPVEVKANFLFDEKITSQGAGKVDSVRYYREADAKIKLGENAFEAQLGDNQALIGVAARVDGVTLFCPHGPLTRDQLELLDVQGGSTVLAALLPEEEKEVKEEWEVGVAALVPLLRLDAIVKSNVTAQLIEVKDGAAVVSVNGPVSGMIDGIATEITLKGKLSVDLEKETVAWLVLSINETRSIGHAQPGFETKTLVRMATLAAKTPPELTVDVLDKLVLTPTASGQLLKFTSPSGKFRLQHERQWRMMTEAANVTIFRMVDKGDLVAQLDVAALPPLEAGRQLSLEEFTASTQRTIGPSFQQIVEASQAETESGLRVLRVTAVGMVDKLPIQWICCHFSDADGRRASYAFTLEASLSDRFGGADQTLINSLQLLSPQPSVKTARKP</sequence>
<reference evidence="1 2" key="1">
    <citation type="submission" date="2019-02" db="EMBL/GenBank/DDBJ databases">
        <title>Deep-cultivation of Planctomycetes and their phenomic and genomic characterization uncovers novel biology.</title>
        <authorList>
            <person name="Wiegand S."/>
            <person name="Jogler M."/>
            <person name="Boedeker C."/>
            <person name="Pinto D."/>
            <person name="Vollmers J."/>
            <person name="Rivas-Marin E."/>
            <person name="Kohn T."/>
            <person name="Peeters S.H."/>
            <person name="Heuer A."/>
            <person name="Rast P."/>
            <person name="Oberbeckmann S."/>
            <person name="Bunk B."/>
            <person name="Jeske O."/>
            <person name="Meyerdierks A."/>
            <person name="Storesund J.E."/>
            <person name="Kallscheuer N."/>
            <person name="Luecker S."/>
            <person name="Lage O.M."/>
            <person name="Pohl T."/>
            <person name="Merkel B.J."/>
            <person name="Hornburger P."/>
            <person name="Mueller R.-W."/>
            <person name="Bruemmer F."/>
            <person name="Labrenz M."/>
            <person name="Spormann A.M."/>
            <person name="Op den Camp H."/>
            <person name="Overmann J."/>
            <person name="Amann R."/>
            <person name="Jetten M.S.M."/>
            <person name="Mascher T."/>
            <person name="Medema M.H."/>
            <person name="Devos D.P."/>
            <person name="Kaster A.-K."/>
            <person name="Ovreas L."/>
            <person name="Rohde M."/>
            <person name="Galperin M.Y."/>
            <person name="Jogler C."/>
        </authorList>
    </citation>
    <scope>NUCLEOTIDE SEQUENCE [LARGE SCALE GENOMIC DNA]</scope>
    <source>
        <strain evidence="1 2">Pla85_3_4</strain>
    </source>
</reference>
<organism evidence="1 2">
    <name type="scientific">Lignipirellula cremea</name>
    <dbReference type="NCBI Taxonomy" id="2528010"/>
    <lineage>
        <taxon>Bacteria</taxon>
        <taxon>Pseudomonadati</taxon>
        <taxon>Planctomycetota</taxon>
        <taxon>Planctomycetia</taxon>
        <taxon>Pirellulales</taxon>
        <taxon>Pirellulaceae</taxon>
        <taxon>Lignipirellula</taxon>
    </lineage>
</organism>
<name>A0A518E0K2_9BACT</name>